<organism evidence="1 2">
    <name type="scientific">Caenorhabditis elegans</name>
    <dbReference type="NCBI Taxonomy" id="6239"/>
    <lineage>
        <taxon>Eukaryota</taxon>
        <taxon>Metazoa</taxon>
        <taxon>Ecdysozoa</taxon>
        <taxon>Nematoda</taxon>
        <taxon>Chromadorea</taxon>
        <taxon>Rhabditida</taxon>
        <taxon>Rhabditina</taxon>
        <taxon>Rhabditomorpha</taxon>
        <taxon>Rhabditoidea</taxon>
        <taxon>Rhabditidae</taxon>
        <taxon>Peloderinae</taxon>
        <taxon>Caenorhabditis</taxon>
    </lineage>
</organism>
<dbReference type="PaxDb" id="6239-C16C8.21"/>
<dbReference type="Proteomes" id="UP000001940">
    <property type="component" value="Chromosome II"/>
</dbReference>
<sequence length="161" mass="18711">MSELKTVKTELIETKNQINGLPTKISDNNLEMILKIQKSQDQMKIQEGEFAKKIEESVAPVKTPLEAPIEDKKLDNKKPFFKITVHLHGGPNASVYGRKYNHLVFDAHTIRDLKVRIKALIMQSSPIKLRTELYRLFFVYTLLEDHQTIAYYKFKKAQHLT</sequence>
<dbReference type="GeneID" id="13184346"/>
<evidence type="ECO:0000313" key="1">
    <source>
        <dbReference type="EMBL" id="CCD64709.1"/>
    </source>
</evidence>
<dbReference type="InterPro" id="IPR029071">
    <property type="entry name" value="Ubiquitin-like_domsf"/>
</dbReference>
<evidence type="ECO:0000313" key="2">
    <source>
        <dbReference type="Proteomes" id="UP000001940"/>
    </source>
</evidence>
<keyword evidence="2" id="KW-1185">Reference proteome</keyword>
<dbReference type="KEGG" id="cel:CELE_C16C8.21"/>
<dbReference type="AGR" id="WB:WBGene00195071"/>
<name>G4S0D5_CAEEL</name>
<dbReference type="RefSeq" id="NP_001254077.1">
    <property type="nucleotide sequence ID" value="NM_001267148.3"/>
</dbReference>
<proteinExistence type="predicted"/>
<dbReference type="SMR" id="G4S0D5"/>
<reference evidence="1 2" key="1">
    <citation type="journal article" date="1998" name="Science">
        <title>Genome sequence of the nematode C. elegans: a platform for investigating biology.</title>
        <authorList>
            <consortium name="The C. elegans sequencing consortium"/>
            <person name="Sulson J.E."/>
            <person name="Waterston R."/>
        </authorList>
    </citation>
    <scope>NUCLEOTIDE SEQUENCE [LARGE SCALE GENOMIC DNA]</scope>
    <source>
        <strain evidence="1 2">Bristol N2</strain>
    </source>
</reference>
<accession>G4S0D5</accession>
<protein>
    <submittedName>
        <fullName evidence="1">Ubiquitin-like domain-containing protein</fullName>
    </submittedName>
</protein>
<dbReference type="HOGENOM" id="CLU_1645240_0_0_1"/>
<dbReference type="EMBL" id="BX284602">
    <property type="protein sequence ID" value="CCD64709.1"/>
    <property type="molecule type" value="Genomic_DNA"/>
</dbReference>
<dbReference type="Bgee" id="WBGene00195071">
    <property type="expression patterns" value="Expressed in germ line (C elegans) and 2 other cell types or tissues"/>
</dbReference>
<evidence type="ECO:0000313" key="3">
    <source>
        <dbReference type="WormBase" id="C16C8.21"/>
    </source>
</evidence>
<dbReference type="CTD" id="13184346"/>
<dbReference type="WormBase" id="C16C8.21">
    <property type="protein sequence ID" value="CE44957"/>
    <property type="gene ID" value="WBGene00195071"/>
</dbReference>
<gene>
    <name evidence="1 3" type="ORF">C16C8.21</name>
    <name evidence="1" type="ORF">CELE_C16C8.21</name>
</gene>
<dbReference type="PhylomeDB" id="G4S0D5"/>
<dbReference type="SUPFAM" id="SSF54236">
    <property type="entry name" value="Ubiquitin-like"/>
    <property type="match status" value="1"/>
</dbReference>
<dbReference type="InParanoid" id="G4S0D5"/>
<dbReference type="AlphaFoldDB" id="G4S0D5"/>